<organism evidence="2">
    <name type="scientific">Lygus hesperus</name>
    <name type="common">Western plant bug</name>
    <dbReference type="NCBI Taxonomy" id="30085"/>
    <lineage>
        <taxon>Eukaryota</taxon>
        <taxon>Metazoa</taxon>
        <taxon>Ecdysozoa</taxon>
        <taxon>Arthropoda</taxon>
        <taxon>Hexapoda</taxon>
        <taxon>Insecta</taxon>
        <taxon>Pterygota</taxon>
        <taxon>Neoptera</taxon>
        <taxon>Paraneoptera</taxon>
        <taxon>Hemiptera</taxon>
        <taxon>Heteroptera</taxon>
        <taxon>Panheteroptera</taxon>
        <taxon>Cimicomorpha</taxon>
        <taxon>Miridae</taxon>
        <taxon>Mirini</taxon>
        <taxon>Lygus</taxon>
    </lineage>
</organism>
<dbReference type="EMBL" id="GBHO01031180">
    <property type="protein sequence ID" value="JAG12424.1"/>
    <property type="molecule type" value="Transcribed_RNA"/>
</dbReference>
<dbReference type="AlphaFoldDB" id="A0A0A9WXC2"/>
<feature type="region of interest" description="Disordered" evidence="1">
    <location>
        <begin position="1"/>
        <end position="63"/>
    </location>
</feature>
<reference evidence="2" key="2">
    <citation type="submission" date="2014-07" db="EMBL/GenBank/DDBJ databases">
        <authorList>
            <person name="Hull J."/>
        </authorList>
    </citation>
    <scope>NUCLEOTIDE SEQUENCE</scope>
</reference>
<evidence type="ECO:0000256" key="1">
    <source>
        <dbReference type="SAM" id="MobiDB-lite"/>
    </source>
</evidence>
<feature type="compositionally biased region" description="Low complexity" evidence="1">
    <location>
        <begin position="24"/>
        <end position="41"/>
    </location>
</feature>
<evidence type="ECO:0000313" key="3">
    <source>
        <dbReference type="EMBL" id="JAQ09527.1"/>
    </source>
</evidence>
<gene>
    <name evidence="2" type="ORF">CM83_38210</name>
    <name evidence="3" type="ORF">g.25373</name>
</gene>
<sequence length="180" mass="19898">MSHHNSYAGSSIHKQSTPRRHTSKGVSLSSLGSGSTMSVSRLPPPPRRLTSVRPDSGLPQFGSQQSLTAIQGNFAHDILSPSSHWLSRLKVDKSKETVKSRNACFNNAYEVVDSKRVEKTRQQSDRRHCHDNDYQPEVGSIKGTHEHKNDSQAPSELNVIAKEKMHSSLAIYSAIGLPLF</sequence>
<feature type="region of interest" description="Disordered" evidence="1">
    <location>
        <begin position="120"/>
        <end position="153"/>
    </location>
</feature>
<evidence type="ECO:0000313" key="2">
    <source>
        <dbReference type="EMBL" id="JAG12424.1"/>
    </source>
</evidence>
<feature type="compositionally biased region" description="Basic and acidic residues" evidence="1">
    <location>
        <begin position="120"/>
        <end position="133"/>
    </location>
</feature>
<proteinExistence type="predicted"/>
<dbReference type="EMBL" id="GDHC01009102">
    <property type="protein sequence ID" value="JAQ09527.1"/>
    <property type="molecule type" value="Transcribed_RNA"/>
</dbReference>
<feature type="compositionally biased region" description="Polar residues" evidence="1">
    <location>
        <begin position="1"/>
        <end position="15"/>
    </location>
</feature>
<name>A0A0A9WXC2_LYGHE</name>
<reference evidence="3" key="3">
    <citation type="journal article" date="2016" name="Gigascience">
        <title>De novo construction of an expanded transcriptome assembly for the western tarnished plant bug, Lygus hesperus.</title>
        <authorList>
            <person name="Tassone E.E."/>
            <person name="Geib S.M."/>
            <person name="Hall B."/>
            <person name="Fabrick J.A."/>
            <person name="Brent C.S."/>
            <person name="Hull J.J."/>
        </authorList>
    </citation>
    <scope>NUCLEOTIDE SEQUENCE</scope>
</reference>
<accession>A0A0A9WXC2</accession>
<reference evidence="2" key="1">
    <citation type="journal article" date="2014" name="PLoS ONE">
        <title>Transcriptome-Based Identification of ABC Transporters in the Western Tarnished Plant Bug Lygus hesperus.</title>
        <authorList>
            <person name="Hull J.J."/>
            <person name="Chaney K."/>
            <person name="Geib S.M."/>
            <person name="Fabrick J.A."/>
            <person name="Brent C.S."/>
            <person name="Walsh D."/>
            <person name="Lavine L.C."/>
        </authorList>
    </citation>
    <scope>NUCLEOTIDE SEQUENCE</scope>
</reference>
<protein>
    <submittedName>
        <fullName evidence="2">Uncharacterized protein</fullName>
    </submittedName>
</protein>